<evidence type="ECO:0000256" key="8">
    <source>
        <dbReference type="ARBA" id="ARBA00022989"/>
    </source>
</evidence>
<dbReference type="KEGG" id="mlr:MELLADRAFT_75503"/>
<reference evidence="14" key="1">
    <citation type="journal article" date="2011" name="Proc. Natl. Acad. Sci. U.S.A.">
        <title>Obligate biotrophy features unraveled by the genomic analysis of rust fungi.</title>
        <authorList>
            <person name="Duplessis S."/>
            <person name="Cuomo C.A."/>
            <person name="Lin Y.-C."/>
            <person name="Aerts A."/>
            <person name="Tisserant E."/>
            <person name="Veneault-Fourrey C."/>
            <person name="Joly D.L."/>
            <person name="Hacquard S."/>
            <person name="Amselem J."/>
            <person name="Cantarel B.L."/>
            <person name="Chiu R."/>
            <person name="Coutinho P.M."/>
            <person name="Feau N."/>
            <person name="Field M."/>
            <person name="Frey P."/>
            <person name="Gelhaye E."/>
            <person name="Goldberg J."/>
            <person name="Grabherr M.G."/>
            <person name="Kodira C.D."/>
            <person name="Kohler A."/>
            <person name="Kuees U."/>
            <person name="Lindquist E.A."/>
            <person name="Lucas S.M."/>
            <person name="Mago R."/>
            <person name="Mauceli E."/>
            <person name="Morin E."/>
            <person name="Murat C."/>
            <person name="Pangilinan J.L."/>
            <person name="Park R."/>
            <person name="Pearson M."/>
            <person name="Quesneville H."/>
            <person name="Rouhier N."/>
            <person name="Sakthikumar S."/>
            <person name="Salamov A.A."/>
            <person name="Schmutz J."/>
            <person name="Selles B."/>
            <person name="Shapiro H."/>
            <person name="Tanguay P."/>
            <person name="Tuskan G.A."/>
            <person name="Henrissat B."/>
            <person name="Van de Peer Y."/>
            <person name="Rouze P."/>
            <person name="Ellis J.G."/>
            <person name="Dodds P.N."/>
            <person name="Schein J.E."/>
            <person name="Zhong S."/>
            <person name="Hamelin R.C."/>
            <person name="Grigoriev I.V."/>
            <person name="Szabo L.J."/>
            <person name="Martin F."/>
        </authorList>
    </citation>
    <scope>NUCLEOTIDE SEQUENCE [LARGE SCALE GENOMIC DNA]</scope>
    <source>
        <strain evidence="14">98AG31 / pathotype 3-4-7</strain>
    </source>
</reference>
<dbReference type="InterPro" id="IPR019150">
    <property type="entry name" value="Vesicle_transport_protein_Use1"/>
</dbReference>
<comment type="subcellular location">
    <subcellularLocation>
        <location evidence="1">Endoplasmic reticulum membrane</location>
        <topology evidence="1">Single-pass type IV membrane protein</topology>
    </subcellularLocation>
</comment>
<proteinExistence type="inferred from homology"/>
<dbReference type="GeneID" id="18932663"/>
<dbReference type="HOGENOM" id="CLU_927920_0_0_1"/>
<keyword evidence="10" id="KW-0175">Coiled coil</keyword>
<evidence type="ECO:0000256" key="5">
    <source>
        <dbReference type="ARBA" id="ARBA00022824"/>
    </source>
</evidence>
<evidence type="ECO:0008006" key="15">
    <source>
        <dbReference type="Google" id="ProtNLM"/>
    </source>
</evidence>
<keyword evidence="8 12" id="KW-1133">Transmembrane helix</keyword>
<evidence type="ECO:0000256" key="6">
    <source>
        <dbReference type="ARBA" id="ARBA00022892"/>
    </source>
</evidence>
<feature type="region of interest" description="Disordered" evidence="11">
    <location>
        <begin position="108"/>
        <end position="131"/>
    </location>
</feature>
<evidence type="ECO:0000256" key="9">
    <source>
        <dbReference type="ARBA" id="ARBA00023136"/>
    </source>
</evidence>
<dbReference type="GO" id="GO:0005484">
    <property type="term" value="F:SNAP receptor activity"/>
    <property type="evidence" value="ECO:0007669"/>
    <property type="project" value="TreeGrafter"/>
</dbReference>
<evidence type="ECO:0000256" key="4">
    <source>
        <dbReference type="ARBA" id="ARBA00022692"/>
    </source>
</evidence>
<dbReference type="GO" id="GO:0005789">
    <property type="term" value="C:endoplasmic reticulum membrane"/>
    <property type="evidence" value="ECO:0007669"/>
    <property type="project" value="UniProtKB-SubCell"/>
</dbReference>
<dbReference type="RefSeq" id="XP_007414517.1">
    <property type="nucleotide sequence ID" value="XM_007414455.1"/>
</dbReference>
<keyword evidence="5" id="KW-0256">Endoplasmic reticulum</keyword>
<dbReference type="PANTHER" id="PTHR13050">
    <property type="entry name" value="USE1-LIKE PROTEIN"/>
    <property type="match status" value="1"/>
</dbReference>
<protein>
    <recommendedName>
        <fullName evidence="15">t-SNARE coiled-coil homology domain-containing protein</fullName>
    </recommendedName>
</protein>
<dbReference type="GO" id="GO:0031201">
    <property type="term" value="C:SNARE complex"/>
    <property type="evidence" value="ECO:0007669"/>
    <property type="project" value="TreeGrafter"/>
</dbReference>
<keyword evidence="9 12" id="KW-0472">Membrane</keyword>
<evidence type="ECO:0000256" key="11">
    <source>
        <dbReference type="SAM" id="MobiDB-lite"/>
    </source>
</evidence>
<dbReference type="VEuPathDB" id="FungiDB:MELLADRAFT_75503"/>
<keyword evidence="3" id="KW-0813">Transport</keyword>
<keyword evidence="14" id="KW-1185">Reference proteome</keyword>
<evidence type="ECO:0000256" key="12">
    <source>
        <dbReference type="SAM" id="Phobius"/>
    </source>
</evidence>
<evidence type="ECO:0000313" key="14">
    <source>
        <dbReference type="Proteomes" id="UP000001072"/>
    </source>
</evidence>
<evidence type="ECO:0000256" key="7">
    <source>
        <dbReference type="ARBA" id="ARBA00022927"/>
    </source>
</evidence>
<dbReference type="CDD" id="cd15860">
    <property type="entry name" value="SNARE_USE1"/>
    <property type="match status" value="1"/>
</dbReference>
<evidence type="ECO:0000256" key="10">
    <source>
        <dbReference type="SAM" id="Coils"/>
    </source>
</evidence>
<evidence type="ECO:0000256" key="1">
    <source>
        <dbReference type="ARBA" id="ARBA00004163"/>
    </source>
</evidence>
<evidence type="ECO:0000256" key="2">
    <source>
        <dbReference type="ARBA" id="ARBA00007891"/>
    </source>
</evidence>
<dbReference type="GO" id="GO:0015031">
    <property type="term" value="P:protein transport"/>
    <property type="evidence" value="ECO:0007669"/>
    <property type="project" value="UniProtKB-KW"/>
</dbReference>
<dbReference type="PANTHER" id="PTHR13050:SF7">
    <property type="entry name" value="VESICLE TRANSPORT PROTEIN USE1"/>
    <property type="match status" value="1"/>
</dbReference>
<evidence type="ECO:0000256" key="3">
    <source>
        <dbReference type="ARBA" id="ARBA00022448"/>
    </source>
</evidence>
<name>F4RZG2_MELLP</name>
<keyword evidence="7" id="KW-0653">Protein transport</keyword>
<feature type="compositionally biased region" description="Pro residues" evidence="11">
    <location>
        <begin position="110"/>
        <end position="119"/>
    </location>
</feature>
<dbReference type="GO" id="GO:0006890">
    <property type="term" value="P:retrograde vesicle-mediated transport, Golgi to endoplasmic reticulum"/>
    <property type="evidence" value="ECO:0007669"/>
    <property type="project" value="TreeGrafter"/>
</dbReference>
<dbReference type="Proteomes" id="UP000001072">
    <property type="component" value="Unassembled WGS sequence"/>
</dbReference>
<dbReference type="eggNOG" id="ENOG502SCD1">
    <property type="taxonomic scope" value="Eukaryota"/>
</dbReference>
<dbReference type="Pfam" id="PF09753">
    <property type="entry name" value="Use1"/>
    <property type="match status" value="1"/>
</dbReference>
<feature type="transmembrane region" description="Helical" evidence="12">
    <location>
        <begin position="265"/>
        <end position="287"/>
    </location>
</feature>
<accession>F4RZG2</accession>
<evidence type="ECO:0000313" key="13">
    <source>
        <dbReference type="EMBL" id="EGG02260.1"/>
    </source>
</evidence>
<dbReference type="AlphaFoldDB" id="F4RZG2"/>
<keyword evidence="6" id="KW-0931">ER-Golgi transport</keyword>
<dbReference type="STRING" id="747676.F4RZG2"/>
<sequence>MTSFQSRPSKETINLIRLIHRLESHSQRILMPSLQSHRDSKPNDVDPERWYWELKSLETTVRHAKTILDTLDSNPTTSQTISQIVAQDPSTLKHRLRVVQDRIQAALQECPPPTPPSTPPFRSRIKPPELPSLPTCLPTSLPHHSPSDLLEQMESDNLMSESPELPQLPLKQEVNPRQALLGTPAGGNKTTEAILQQHRSNEDELSHELSEMAAQLKRNAHHFGKLLGEDRNLIENNATLLERNHDQMRREGGRLGEVTVKGRQMTWFTIFAVAGVMIAWFMMFIIIRFS</sequence>
<feature type="coiled-coil region" evidence="10">
    <location>
        <begin position="195"/>
        <end position="251"/>
    </location>
</feature>
<dbReference type="EMBL" id="GL883132">
    <property type="protein sequence ID" value="EGG02260.1"/>
    <property type="molecule type" value="Genomic_DNA"/>
</dbReference>
<dbReference type="InParanoid" id="F4RZG2"/>
<comment type="similarity">
    <text evidence="2">Belongs to the USE1 family.</text>
</comment>
<gene>
    <name evidence="13" type="ORF">MELLADRAFT_75503</name>
</gene>
<organism evidence="14">
    <name type="scientific">Melampsora larici-populina (strain 98AG31 / pathotype 3-4-7)</name>
    <name type="common">Poplar leaf rust fungus</name>
    <dbReference type="NCBI Taxonomy" id="747676"/>
    <lineage>
        <taxon>Eukaryota</taxon>
        <taxon>Fungi</taxon>
        <taxon>Dikarya</taxon>
        <taxon>Basidiomycota</taxon>
        <taxon>Pucciniomycotina</taxon>
        <taxon>Pucciniomycetes</taxon>
        <taxon>Pucciniales</taxon>
        <taxon>Melampsoraceae</taxon>
        <taxon>Melampsora</taxon>
    </lineage>
</organism>
<dbReference type="OrthoDB" id="4506189at2759"/>
<keyword evidence="4 12" id="KW-0812">Transmembrane</keyword>